<keyword evidence="3" id="KW-0285">Flavoprotein</keyword>
<evidence type="ECO:0000313" key="7">
    <source>
        <dbReference type="Proteomes" id="UP001185092"/>
    </source>
</evidence>
<dbReference type="PANTHER" id="PTHR13847:SF286">
    <property type="entry name" value="D-AMINO ACID DEHYDROGENASE"/>
    <property type="match status" value="1"/>
</dbReference>
<keyword evidence="4" id="KW-0560">Oxidoreductase</keyword>
<reference evidence="6" key="1">
    <citation type="submission" date="2023-07" db="EMBL/GenBank/DDBJ databases">
        <title>Genomic Encyclopedia of Type Strains, Phase IV (KMG-IV): sequencing the most valuable type-strain genomes for metagenomic binning, comparative biology and taxonomic classification.</title>
        <authorList>
            <person name="Goeker M."/>
        </authorList>
    </citation>
    <scope>NUCLEOTIDE SEQUENCE</scope>
    <source>
        <strain evidence="6">DSM 26174</strain>
    </source>
</reference>
<comment type="caution">
    <text evidence="6">The sequence shown here is derived from an EMBL/GenBank/DDBJ whole genome shotgun (WGS) entry which is preliminary data.</text>
</comment>
<comment type="similarity">
    <text evidence="2">Belongs to the DadA oxidoreductase family.</text>
</comment>
<comment type="cofactor">
    <cofactor evidence="1">
        <name>FAD</name>
        <dbReference type="ChEBI" id="CHEBI:57692"/>
    </cofactor>
</comment>
<dbReference type="Proteomes" id="UP001185092">
    <property type="component" value="Unassembled WGS sequence"/>
</dbReference>
<dbReference type="InterPro" id="IPR006076">
    <property type="entry name" value="FAD-dep_OxRdtase"/>
</dbReference>
<gene>
    <name evidence="6" type="ORF">HNQ88_000197</name>
</gene>
<sequence>MKVDYIIVGQGVGGSSLAHHLLEAGKKVLVINHTDANSSSRVAAGIVNPITGRNMVKTWKADDIFPYLFQFYKKMETLLGVNVLEELPIYRPFVNMEEQNEWMGKSSEDSYKAYVKNINFDNESKPGLKSKAGGLELNYSGYVALESYLDAYKEYLKSKESYLEDWFDTDALKLSDEGVVYKSIEAARLIFCDGVQSRIKGYFDWLPFRRVKGELIYIKTDLNIQNIYNRGVFILPQKDGICKVGATYEWQDLSLVPTDKAKAQLVEKLEAIIDFDYEIVDHKVGIRPSTLDRRPFIGKHPKFQQLFIFNGLGTKGVSIAPFLAQNFTKYLENEQNIDREVNIERYFSLYYNG</sequence>
<dbReference type="InterPro" id="IPR036188">
    <property type="entry name" value="FAD/NAD-bd_sf"/>
</dbReference>
<dbReference type="GO" id="GO:0016491">
    <property type="term" value="F:oxidoreductase activity"/>
    <property type="evidence" value="ECO:0007669"/>
    <property type="project" value="UniProtKB-KW"/>
</dbReference>
<dbReference type="EMBL" id="JAVDQD010000001">
    <property type="protein sequence ID" value="MDR6237221.1"/>
    <property type="molecule type" value="Genomic_DNA"/>
</dbReference>
<dbReference type="SUPFAM" id="SSF54373">
    <property type="entry name" value="FAD-linked reductases, C-terminal domain"/>
    <property type="match status" value="1"/>
</dbReference>
<protein>
    <submittedName>
        <fullName evidence="6">Glycine/D-amino acid oxidase-like deaminating enzyme</fullName>
    </submittedName>
</protein>
<dbReference type="PANTHER" id="PTHR13847">
    <property type="entry name" value="SARCOSINE DEHYDROGENASE-RELATED"/>
    <property type="match status" value="1"/>
</dbReference>
<name>A0AAE4BQ60_9BACT</name>
<keyword evidence="7" id="KW-1185">Reference proteome</keyword>
<evidence type="ECO:0000256" key="4">
    <source>
        <dbReference type="ARBA" id="ARBA00023002"/>
    </source>
</evidence>
<dbReference type="RefSeq" id="WP_309936667.1">
    <property type="nucleotide sequence ID" value="NZ_AP025305.1"/>
</dbReference>
<dbReference type="Gene3D" id="3.50.50.60">
    <property type="entry name" value="FAD/NAD(P)-binding domain"/>
    <property type="match status" value="1"/>
</dbReference>
<organism evidence="6 7">
    <name type="scientific">Aureibacter tunicatorum</name>
    <dbReference type="NCBI Taxonomy" id="866807"/>
    <lineage>
        <taxon>Bacteria</taxon>
        <taxon>Pseudomonadati</taxon>
        <taxon>Bacteroidota</taxon>
        <taxon>Cytophagia</taxon>
        <taxon>Cytophagales</taxon>
        <taxon>Persicobacteraceae</taxon>
        <taxon>Aureibacter</taxon>
    </lineage>
</organism>
<proteinExistence type="inferred from homology"/>
<dbReference type="SUPFAM" id="SSF51971">
    <property type="entry name" value="Nucleotide-binding domain"/>
    <property type="match status" value="1"/>
</dbReference>
<evidence type="ECO:0000313" key="6">
    <source>
        <dbReference type="EMBL" id="MDR6237221.1"/>
    </source>
</evidence>
<dbReference type="GO" id="GO:0005737">
    <property type="term" value="C:cytoplasm"/>
    <property type="evidence" value="ECO:0007669"/>
    <property type="project" value="TreeGrafter"/>
</dbReference>
<dbReference type="Gene3D" id="3.30.9.10">
    <property type="entry name" value="D-Amino Acid Oxidase, subunit A, domain 2"/>
    <property type="match status" value="1"/>
</dbReference>
<evidence type="ECO:0000256" key="2">
    <source>
        <dbReference type="ARBA" id="ARBA00009410"/>
    </source>
</evidence>
<feature type="domain" description="FAD dependent oxidoreductase" evidence="5">
    <location>
        <begin position="4"/>
        <end position="326"/>
    </location>
</feature>
<evidence type="ECO:0000256" key="3">
    <source>
        <dbReference type="ARBA" id="ARBA00022630"/>
    </source>
</evidence>
<accession>A0AAE4BQ60</accession>
<evidence type="ECO:0000256" key="1">
    <source>
        <dbReference type="ARBA" id="ARBA00001974"/>
    </source>
</evidence>
<dbReference type="AlphaFoldDB" id="A0AAE4BQ60"/>
<evidence type="ECO:0000259" key="5">
    <source>
        <dbReference type="Pfam" id="PF01266"/>
    </source>
</evidence>
<dbReference type="Pfam" id="PF01266">
    <property type="entry name" value="DAO"/>
    <property type="match status" value="1"/>
</dbReference>